<evidence type="ECO:0000256" key="15">
    <source>
        <dbReference type="HAMAP-Rule" id="MF_00605"/>
    </source>
</evidence>
<dbReference type="FunFam" id="1.10.1270.20:FF:000001">
    <property type="entry name" value="tRNA (guanine-N(1)-)-methyltransferase"/>
    <property type="match status" value="1"/>
</dbReference>
<dbReference type="Pfam" id="PF01746">
    <property type="entry name" value="tRNA_m1G_MT"/>
    <property type="match status" value="1"/>
</dbReference>
<dbReference type="GO" id="GO:0002939">
    <property type="term" value="P:tRNA N1-guanine methylation"/>
    <property type="evidence" value="ECO:0007669"/>
    <property type="project" value="TreeGrafter"/>
</dbReference>
<dbReference type="PIRSF" id="PIRSF000386">
    <property type="entry name" value="tRNA_mtase"/>
    <property type="match status" value="1"/>
</dbReference>
<comment type="similarity">
    <text evidence="3 15 17">Belongs to the RNA methyltransferase TrmD family.</text>
</comment>
<sequence>MKFDILTLFPAMFEGPMTESILKRASDKGLIEVGLHNIRDWAFDKHATADDSPYGGGAGMVMKVEPIAGAIEAVKKMRPASRVILTTPGGRPFTHQVAEELSREEGLVIICGRYEGVDERVRALFVDDEISLGDFVLTGGELAAMVVVDAVSRLVPGVLGSEESAQYDSFADGLLEYPQYTRPPEFRGEKVPDILLSGNHAEIAKWRRKEQIRRTLASRPELLEGIEWSKQDKKLLKELGLDADLKAKRRDVSAEALAKVEGGTA</sequence>
<keyword evidence="7 15" id="KW-0963">Cytoplasm</keyword>
<comment type="function">
    <text evidence="1 15 17">Specifically methylates guanosine-37 in various tRNAs.</text>
</comment>
<evidence type="ECO:0000256" key="16">
    <source>
        <dbReference type="PIRSR" id="PIRSR000386-1"/>
    </source>
</evidence>
<comment type="subunit">
    <text evidence="4 15 17">Homodimer.</text>
</comment>
<keyword evidence="20" id="KW-1185">Reference proteome</keyword>
<protein>
    <recommendedName>
        <fullName evidence="6 15">tRNA (guanine-N(1)-)-methyltransferase</fullName>
        <ecNumber evidence="5 15">2.1.1.228</ecNumber>
    </recommendedName>
    <alternativeName>
        <fullName evidence="12 15">M1G-methyltransferase</fullName>
    </alternativeName>
    <alternativeName>
        <fullName evidence="13 15">tRNA [GM37] methyltransferase</fullName>
    </alternativeName>
</protein>
<evidence type="ECO:0000256" key="7">
    <source>
        <dbReference type="ARBA" id="ARBA00022490"/>
    </source>
</evidence>
<evidence type="ECO:0000313" key="19">
    <source>
        <dbReference type="EMBL" id="TGU75205.1"/>
    </source>
</evidence>
<keyword evidence="8 15" id="KW-0489">Methyltransferase</keyword>
<evidence type="ECO:0000259" key="18">
    <source>
        <dbReference type="Pfam" id="PF01746"/>
    </source>
</evidence>
<feature type="binding site" evidence="15 16">
    <location>
        <begin position="132"/>
        <end position="137"/>
    </location>
    <ligand>
        <name>S-adenosyl-L-methionine</name>
        <dbReference type="ChEBI" id="CHEBI:59789"/>
    </ligand>
</feature>
<dbReference type="EMBL" id="SRSC01000001">
    <property type="protein sequence ID" value="TGU75205.1"/>
    <property type="molecule type" value="Genomic_DNA"/>
</dbReference>
<comment type="caution">
    <text evidence="19">The sequence shown here is derived from an EMBL/GenBank/DDBJ whole genome shotgun (WGS) entry which is preliminary data.</text>
</comment>
<evidence type="ECO:0000256" key="17">
    <source>
        <dbReference type="RuleBase" id="RU003464"/>
    </source>
</evidence>
<feature type="binding site" evidence="15 16">
    <location>
        <position position="112"/>
    </location>
    <ligand>
        <name>S-adenosyl-L-methionine</name>
        <dbReference type="ChEBI" id="CHEBI:59789"/>
    </ligand>
</feature>
<dbReference type="FunFam" id="3.40.1280.10:FF:000001">
    <property type="entry name" value="tRNA (guanine-N(1)-)-methyltransferase"/>
    <property type="match status" value="1"/>
</dbReference>
<comment type="subcellular location">
    <subcellularLocation>
        <location evidence="2 15 17">Cytoplasm</location>
    </subcellularLocation>
</comment>
<dbReference type="PANTHER" id="PTHR46417:SF1">
    <property type="entry name" value="TRNA (GUANINE-N(1)-)-METHYLTRANSFERASE"/>
    <property type="match status" value="1"/>
</dbReference>
<dbReference type="RefSeq" id="WP_135869508.1">
    <property type="nucleotide sequence ID" value="NZ_SRSC01000001.1"/>
</dbReference>
<evidence type="ECO:0000256" key="14">
    <source>
        <dbReference type="ARBA" id="ARBA00047783"/>
    </source>
</evidence>
<evidence type="ECO:0000256" key="1">
    <source>
        <dbReference type="ARBA" id="ARBA00002634"/>
    </source>
</evidence>
<proteinExistence type="inferred from homology"/>
<reference evidence="19 20" key="1">
    <citation type="submission" date="2019-04" db="EMBL/GenBank/DDBJ databases">
        <title>Geobacter oryzae sp. nov., ferric-reducing bacteria isolated from paddy soil.</title>
        <authorList>
            <person name="Xu Z."/>
            <person name="Masuda Y."/>
            <person name="Itoh H."/>
            <person name="Senoo K."/>
        </authorList>
    </citation>
    <scope>NUCLEOTIDE SEQUENCE [LARGE SCALE GENOMIC DNA]</scope>
    <source>
        <strain evidence="19 20">Red111</strain>
    </source>
</reference>
<dbReference type="HAMAP" id="MF_00605">
    <property type="entry name" value="TrmD"/>
    <property type="match status" value="1"/>
</dbReference>
<dbReference type="SUPFAM" id="SSF75217">
    <property type="entry name" value="alpha/beta knot"/>
    <property type="match status" value="1"/>
</dbReference>
<evidence type="ECO:0000256" key="5">
    <source>
        <dbReference type="ARBA" id="ARBA00012807"/>
    </source>
</evidence>
<evidence type="ECO:0000256" key="9">
    <source>
        <dbReference type="ARBA" id="ARBA00022679"/>
    </source>
</evidence>
<dbReference type="Proteomes" id="UP000306416">
    <property type="component" value="Unassembled WGS sequence"/>
</dbReference>
<evidence type="ECO:0000313" key="20">
    <source>
        <dbReference type="Proteomes" id="UP000306416"/>
    </source>
</evidence>
<keyword evidence="10 15" id="KW-0949">S-adenosyl-L-methionine</keyword>
<evidence type="ECO:0000256" key="8">
    <source>
        <dbReference type="ARBA" id="ARBA00022603"/>
    </source>
</evidence>
<evidence type="ECO:0000256" key="6">
    <source>
        <dbReference type="ARBA" id="ARBA00014679"/>
    </source>
</evidence>
<name>A0A4S1CMZ2_9BACT</name>
<comment type="catalytic activity">
    <reaction evidence="14 15 17">
        <text>guanosine(37) in tRNA + S-adenosyl-L-methionine = N(1)-methylguanosine(37) in tRNA + S-adenosyl-L-homocysteine + H(+)</text>
        <dbReference type="Rhea" id="RHEA:36899"/>
        <dbReference type="Rhea" id="RHEA-COMP:10145"/>
        <dbReference type="Rhea" id="RHEA-COMP:10147"/>
        <dbReference type="ChEBI" id="CHEBI:15378"/>
        <dbReference type="ChEBI" id="CHEBI:57856"/>
        <dbReference type="ChEBI" id="CHEBI:59789"/>
        <dbReference type="ChEBI" id="CHEBI:73542"/>
        <dbReference type="ChEBI" id="CHEBI:74269"/>
        <dbReference type="EC" id="2.1.1.228"/>
    </reaction>
</comment>
<keyword evidence="9 15" id="KW-0808">Transferase</keyword>
<evidence type="ECO:0000256" key="10">
    <source>
        <dbReference type="ARBA" id="ARBA00022691"/>
    </source>
</evidence>
<feature type="domain" description="tRNA methyltransferase TRMD/TRM10-type" evidence="18">
    <location>
        <begin position="1"/>
        <end position="224"/>
    </location>
</feature>
<evidence type="ECO:0000256" key="11">
    <source>
        <dbReference type="ARBA" id="ARBA00022694"/>
    </source>
</evidence>
<dbReference type="PANTHER" id="PTHR46417">
    <property type="entry name" value="TRNA (GUANINE-N(1)-)-METHYLTRANSFERASE"/>
    <property type="match status" value="1"/>
</dbReference>
<evidence type="ECO:0000256" key="12">
    <source>
        <dbReference type="ARBA" id="ARBA00029736"/>
    </source>
</evidence>
<dbReference type="AlphaFoldDB" id="A0A4S1CMZ2"/>
<dbReference type="InterPro" id="IPR002649">
    <property type="entry name" value="tRNA_m1G_MeTrfase_TrmD"/>
</dbReference>
<dbReference type="InterPro" id="IPR023148">
    <property type="entry name" value="tRNA_m1G_MeTrfase_C_sf"/>
</dbReference>
<evidence type="ECO:0000256" key="3">
    <source>
        <dbReference type="ARBA" id="ARBA00007630"/>
    </source>
</evidence>
<dbReference type="NCBIfam" id="TIGR00088">
    <property type="entry name" value="trmD"/>
    <property type="match status" value="1"/>
</dbReference>
<evidence type="ECO:0000256" key="2">
    <source>
        <dbReference type="ARBA" id="ARBA00004496"/>
    </source>
</evidence>
<dbReference type="InterPro" id="IPR029026">
    <property type="entry name" value="tRNA_m1G_MTases_N"/>
</dbReference>
<dbReference type="NCBIfam" id="NF000648">
    <property type="entry name" value="PRK00026.1"/>
    <property type="match status" value="1"/>
</dbReference>
<evidence type="ECO:0000256" key="4">
    <source>
        <dbReference type="ARBA" id="ARBA00011738"/>
    </source>
</evidence>
<dbReference type="EC" id="2.1.1.228" evidence="5 15"/>
<dbReference type="GO" id="GO:0005829">
    <property type="term" value="C:cytosol"/>
    <property type="evidence" value="ECO:0007669"/>
    <property type="project" value="TreeGrafter"/>
</dbReference>
<gene>
    <name evidence="15 19" type="primary">trmD</name>
    <name evidence="19" type="ORF">E4633_07085</name>
</gene>
<accession>A0A4S1CMZ2</accession>
<evidence type="ECO:0000256" key="13">
    <source>
        <dbReference type="ARBA" id="ARBA00033392"/>
    </source>
</evidence>
<organism evidence="19 20">
    <name type="scientific">Geomonas terrae</name>
    <dbReference type="NCBI Taxonomy" id="2562681"/>
    <lineage>
        <taxon>Bacteria</taxon>
        <taxon>Pseudomonadati</taxon>
        <taxon>Thermodesulfobacteriota</taxon>
        <taxon>Desulfuromonadia</taxon>
        <taxon>Geobacterales</taxon>
        <taxon>Geobacteraceae</taxon>
        <taxon>Geomonas</taxon>
    </lineage>
</organism>
<dbReference type="Gene3D" id="1.10.1270.20">
    <property type="entry name" value="tRNA(m1g37)methyltransferase, domain 2"/>
    <property type="match status" value="1"/>
</dbReference>
<dbReference type="InterPro" id="IPR016009">
    <property type="entry name" value="tRNA_MeTrfase_TRMD/TRM10"/>
</dbReference>
<dbReference type="InterPro" id="IPR029028">
    <property type="entry name" value="Alpha/beta_knot_MTases"/>
</dbReference>
<keyword evidence="11 15" id="KW-0819">tRNA processing</keyword>
<dbReference type="CDD" id="cd18080">
    <property type="entry name" value="TrmD-like"/>
    <property type="match status" value="1"/>
</dbReference>
<dbReference type="Gene3D" id="3.40.1280.10">
    <property type="match status" value="1"/>
</dbReference>
<dbReference type="GO" id="GO:0052906">
    <property type="term" value="F:tRNA (guanine(37)-N1)-methyltransferase activity"/>
    <property type="evidence" value="ECO:0007669"/>
    <property type="project" value="UniProtKB-UniRule"/>
</dbReference>